<keyword evidence="3" id="KW-1185">Reference proteome</keyword>
<dbReference type="RefSeq" id="WP_227183469.1">
    <property type="nucleotide sequence ID" value="NZ_JAJCIQ010000003.1"/>
</dbReference>
<dbReference type="InterPro" id="IPR036388">
    <property type="entry name" value="WH-like_DNA-bd_sf"/>
</dbReference>
<comment type="caution">
    <text evidence="2">The sequence shown here is derived from an EMBL/GenBank/DDBJ whole genome shotgun (WGS) entry which is preliminary data.</text>
</comment>
<dbReference type="PANTHER" id="PTHR33169">
    <property type="entry name" value="PADR-FAMILY TRANSCRIPTIONAL REGULATOR"/>
    <property type="match status" value="1"/>
</dbReference>
<evidence type="ECO:0000259" key="1">
    <source>
        <dbReference type="Pfam" id="PF03551"/>
    </source>
</evidence>
<dbReference type="InterPro" id="IPR005149">
    <property type="entry name" value="Tscrpt_reg_PadR_N"/>
</dbReference>
<reference evidence="2 3" key="1">
    <citation type="submission" date="2021-10" db="EMBL/GenBank/DDBJ databases">
        <title>Collection of gut derived symbiotic bacterial strains cultured from healthy donors.</title>
        <authorList>
            <person name="Lin H."/>
            <person name="Littmann E."/>
            <person name="Kohout C."/>
            <person name="Pamer E.G."/>
        </authorList>
    </citation>
    <scope>NUCLEOTIDE SEQUENCE [LARGE SCALE GENOMIC DNA]</scope>
    <source>
        <strain evidence="2 3">DFI.1.165</strain>
    </source>
</reference>
<dbReference type="Gene3D" id="1.10.10.10">
    <property type="entry name" value="Winged helix-like DNA-binding domain superfamily/Winged helix DNA-binding domain"/>
    <property type="match status" value="1"/>
</dbReference>
<dbReference type="SUPFAM" id="SSF46785">
    <property type="entry name" value="Winged helix' DNA-binding domain"/>
    <property type="match status" value="1"/>
</dbReference>
<evidence type="ECO:0000313" key="2">
    <source>
        <dbReference type="EMBL" id="MCB7387243.1"/>
    </source>
</evidence>
<name>A0ABS8DFP6_9FIRM</name>
<proteinExistence type="predicted"/>
<dbReference type="EMBL" id="JAJCIS010000003">
    <property type="protein sequence ID" value="MCB7387243.1"/>
    <property type="molecule type" value="Genomic_DNA"/>
</dbReference>
<sequence>MSIINLMLLGFLMEKPMNAYEIKKEVENRNLTWWIKGSSPSIYRNINNLSAKGYINGKVVRDGEMPEKTVYTINEVGKNYFNELMRRDLSRLFSPAEYKCPTLL</sequence>
<protein>
    <submittedName>
        <fullName evidence="2">PadR family transcriptional regulator</fullName>
    </submittedName>
</protein>
<feature type="domain" description="Transcription regulator PadR N-terminal" evidence="1">
    <location>
        <begin position="8"/>
        <end position="82"/>
    </location>
</feature>
<dbReference type="InterPro" id="IPR052509">
    <property type="entry name" value="Metal_resp_DNA-bind_regulator"/>
</dbReference>
<dbReference type="InterPro" id="IPR036390">
    <property type="entry name" value="WH_DNA-bd_sf"/>
</dbReference>
<gene>
    <name evidence="2" type="ORF">LIZ65_08075</name>
</gene>
<accession>A0ABS8DFP6</accession>
<dbReference type="Proteomes" id="UP001299546">
    <property type="component" value="Unassembled WGS sequence"/>
</dbReference>
<dbReference type="PANTHER" id="PTHR33169:SF14">
    <property type="entry name" value="TRANSCRIPTIONAL REGULATOR RV3488"/>
    <property type="match status" value="1"/>
</dbReference>
<organism evidence="2 3">
    <name type="scientific">Bariatricus massiliensis</name>
    <dbReference type="NCBI Taxonomy" id="1745713"/>
    <lineage>
        <taxon>Bacteria</taxon>
        <taxon>Bacillati</taxon>
        <taxon>Bacillota</taxon>
        <taxon>Clostridia</taxon>
        <taxon>Lachnospirales</taxon>
        <taxon>Lachnospiraceae</taxon>
        <taxon>Bariatricus</taxon>
    </lineage>
</organism>
<dbReference type="Pfam" id="PF03551">
    <property type="entry name" value="PadR"/>
    <property type="match status" value="1"/>
</dbReference>
<evidence type="ECO:0000313" key="3">
    <source>
        <dbReference type="Proteomes" id="UP001299546"/>
    </source>
</evidence>